<dbReference type="AlphaFoldDB" id="A0A167KQR7"/>
<evidence type="ECO:0008006" key="4">
    <source>
        <dbReference type="Google" id="ProtNLM"/>
    </source>
</evidence>
<feature type="compositionally biased region" description="Low complexity" evidence="1">
    <location>
        <begin position="154"/>
        <end position="167"/>
    </location>
</feature>
<dbReference type="EMBL" id="KV417292">
    <property type="protein sequence ID" value="KZO94901.1"/>
    <property type="molecule type" value="Genomic_DNA"/>
</dbReference>
<feature type="compositionally biased region" description="Pro residues" evidence="1">
    <location>
        <begin position="281"/>
        <end position="294"/>
    </location>
</feature>
<feature type="compositionally biased region" description="Polar residues" evidence="1">
    <location>
        <begin position="492"/>
        <end position="512"/>
    </location>
</feature>
<feature type="region of interest" description="Disordered" evidence="1">
    <location>
        <begin position="205"/>
        <end position="245"/>
    </location>
</feature>
<gene>
    <name evidence="2" type="ORF">CALVIDRAFT_193321</name>
</gene>
<feature type="region of interest" description="Disordered" evidence="1">
    <location>
        <begin position="470"/>
        <end position="579"/>
    </location>
</feature>
<dbReference type="Proteomes" id="UP000076738">
    <property type="component" value="Unassembled WGS sequence"/>
</dbReference>
<name>A0A167KQR7_CALVF</name>
<evidence type="ECO:0000313" key="3">
    <source>
        <dbReference type="Proteomes" id="UP000076738"/>
    </source>
</evidence>
<feature type="region of interest" description="Disordered" evidence="1">
    <location>
        <begin position="264"/>
        <end position="441"/>
    </location>
</feature>
<keyword evidence="3" id="KW-1185">Reference proteome</keyword>
<proteinExistence type="predicted"/>
<feature type="compositionally biased region" description="Polar residues" evidence="1">
    <location>
        <begin position="359"/>
        <end position="372"/>
    </location>
</feature>
<reference evidence="2 3" key="1">
    <citation type="journal article" date="2016" name="Mol. Biol. Evol.">
        <title>Comparative Genomics of Early-Diverging Mushroom-Forming Fungi Provides Insights into the Origins of Lignocellulose Decay Capabilities.</title>
        <authorList>
            <person name="Nagy L.G."/>
            <person name="Riley R."/>
            <person name="Tritt A."/>
            <person name="Adam C."/>
            <person name="Daum C."/>
            <person name="Floudas D."/>
            <person name="Sun H."/>
            <person name="Yadav J.S."/>
            <person name="Pangilinan J."/>
            <person name="Larsson K.H."/>
            <person name="Matsuura K."/>
            <person name="Barry K."/>
            <person name="Labutti K."/>
            <person name="Kuo R."/>
            <person name="Ohm R.A."/>
            <person name="Bhattacharya S.S."/>
            <person name="Shirouzu T."/>
            <person name="Yoshinaga Y."/>
            <person name="Martin F.M."/>
            <person name="Grigoriev I.V."/>
            <person name="Hibbett D.S."/>
        </authorList>
    </citation>
    <scope>NUCLEOTIDE SEQUENCE [LARGE SCALE GENOMIC DNA]</scope>
    <source>
        <strain evidence="2 3">TUFC12733</strain>
    </source>
</reference>
<evidence type="ECO:0000313" key="2">
    <source>
        <dbReference type="EMBL" id="KZO94901.1"/>
    </source>
</evidence>
<feature type="region of interest" description="Disordered" evidence="1">
    <location>
        <begin position="139"/>
        <end position="167"/>
    </location>
</feature>
<feature type="compositionally biased region" description="Basic and acidic residues" evidence="1">
    <location>
        <begin position="626"/>
        <end position="640"/>
    </location>
</feature>
<feature type="compositionally biased region" description="Basic and acidic residues" evidence="1">
    <location>
        <begin position="329"/>
        <end position="340"/>
    </location>
</feature>
<feature type="compositionally biased region" description="Polar residues" evidence="1">
    <location>
        <begin position="387"/>
        <end position="403"/>
    </location>
</feature>
<evidence type="ECO:0000256" key="1">
    <source>
        <dbReference type="SAM" id="MobiDB-lite"/>
    </source>
</evidence>
<feature type="compositionally biased region" description="Polar residues" evidence="1">
    <location>
        <begin position="556"/>
        <end position="567"/>
    </location>
</feature>
<feature type="compositionally biased region" description="Basic and acidic residues" evidence="1">
    <location>
        <begin position="649"/>
        <end position="659"/>
    </location>
</feature>
<feature type="compositionally biased region" description="Basic and acidic residues" evidence="1">
    <location>
        <begin position="216"/>
        <end position="238"/>
    </location>
</feature>
<protein>
    <recommendedName>
        <fullName evidence="4">GATA-type domain-containing protein</fullName>
    </recommendedName>
</protein>
<feature type="compositionally biased region" description="Polar residues" evidence="1">
    <location>
        <begin position="139"/>
        <end position="148"/>
    </location>
</feature>
<feature type="region of interest" description="Disordered" evidence="1">
    <location>
        <begin position="626"/>
        <end position="659"/>
    </location>
</feature>
<sequence>MAPRVNTKPKKAGMLKAVTEGECPASTMDRLLTHALALSNQFHSIQKTRTSGRLLAKKTHAVVASNDDVDMDHLAVAGSAPSKRGRAASVAIKKTLTAAATKLKSAGRRKEKMGDMMIIDPPQPPSQLVSISPNSSRTLVSTINTTNGDKSDRSSTMPSLTPSPAPSAIASYATSPVVVEVEVLPSSPSPSNPYELTILWPLTLAPPTSSEEDEKMQDAQEDKSNEEMRDAQQEKSNEEMQDAQEEGFNSITAWRFALTAPPPKFSPLVTPRAPTFSSPLTTPPSTAPPTPPPARQSLKIRVKNPTYVLPTAIRSRASLRVPSTISVESSRRDQKRGREENSEDDTEGLPKKRLKTSHESTTQPANLSDTSEPTPPLATDDDDCSVPQVTTSPDVTNAVTGPLSTPGKKSAKATKREIKALPKRQGTGSKKRGPCIVCGLDGSTKWKRQEGTKKDICHGCFERALNRDRVKETTAQEDDTASRNMLPVATGPASTVSAPSNTVEAPLSQSTRAAMDGKVVETMAPRDASTGQAKRAAAAQPPPILSAPLEADDFGNQPTKSTMTSIPFSLGKRKTKAPARYGGAIEDESILARLGEEDDIAEYERQAKKPKTRDTSLKFTVNFEKQTVERKTLKTEEQRPASKASNPRSPREKTKPTGM</sequence>
<organism evidence="2 3">
    <name type="scientific">Calocera viscosa (strain TUFC12733)</name>
    <dbReference type="NCBI Taxonomy" id="1330018"/>
    <lineage>
        <taxon>Eukaryota</taxon>
        <taxon>Fungi</taxon>
        <taxon>Dikarya</taxon>
        <taxon>Basidiomycota</taxon>
        <taxon>Agaricomycotina</taxon>
        <taxon>Dacrymycetes</taxon>
        <taxon>Dacrymycetales</taxon>
        <taxon>Dacrymycetaceae</taxon>
        <taxon>Calocera</taxon>
    </lineage>
</organism>
<accession>A0A167KQR7</accession>